<feature type="chain" id="PRO_5007862191" description="Extracellular membrane protein CFEM domain-containing protein" evidence="1">
    <location>
        <begin position="21"/>
        <end position="115"/>
    </location>
</feature>
<evidence type="ECO:0008006" key="4">
    <source>
        <dbReference type="Google" id="ProtNLM"/>
    </source>
</evidence>
<keyword evidence="1" id="KW-0732">Signal</keyword>
<dbReference type="Proteomes" id="UP000077266">
    <property type="component" value="Unassembled WGS sequence"/>
</dbReference>
<dbReference type="EMBL" id="KV425914">
    <property type="protein sequence ID" value="KZV98854.1"/>
    <property type="molecule type" value="Genomic_DNA"/>
</dbReference>
<evidence type="ECO:0000256" key="1">
    <source>
        <dbReference type="SAM" id="SignalP"/>
    </source>
</evidence>
<evidence type="ECO:0000313" key="3">
    <source>
        <dbReference type="Proteomes" id="UP000077266"/>
    </source>
</evidence>
<proteinExistence type="predicted"/>
<reference evidence="2 3" key="1">
    <citation type="journal article" date="2016" name="Mol. Biol. Evol.">
        <title>Comparative Genomics of Early-Diverging Mushroom-Forming Fungi Provides Insights into the Origins of Lignocellulose Decay Capabilities.</title>
        <authorList>
            <person name="Nagy L.G."/>
            <person name="Riley R."/>
            <person name="Tritt A."/>
            <person name="Adam C."/>
            <person name="Daum C."/>
            <person name="Floudas D."/>
            <person name="Sun H."/>
            <person name="Yadav J.S."/>
            <person name="Pangilinan J."/>
            <person name="Larsson K.H."/>
            <person name="Matsuura K."/>
            <person name="Barry K."/>
            <person name="Labutti K."/>
            <person name="Kuo R."/>
            <person name="Ohm R.A."/>
            <person name="Bhattacharya S.S."/>
            <person name="Shirouzu T."/>
            <person name="Yoshinaga Y."/>
            <person name="Martin F.M."/>
            <person name="Grigoriev I.V."/>
            <person name="Hibbett D.S."/>
        </authorList>
    </citation>
    <scope>NUCLEOTIDE SEQUENCE [LARGE SCALE GENOMIC DNA]</scope>
    <source>
        <strain evidence="2 3">HHB12029</strain>
    </source>
</reference>
<accession>A0A165M747</accession>
<sequence>MVKVPFFLAAVAVSVYATLGEFDECTPAVKDVCGEGLVCVKLDDFNPSDTMCLSGFCVDGTLPRTTDHTQLSITQTIAPTTTVVTVTPTVTITATCSCLPTTTTITTTIIPTQTP</sequence>
<feature type="signal peptide" evidence="1">
    <location>
        <begin position="1"/>
        <end position="20"/>
    </location>
</feature>
<protein>
    <recommendedName>
        <fullName evidence="4">Extracellular membrane protein CFEM domain-containing protein</fullName>
    </recommendedName>
</protein>
<dbReference type="AlphaFoldDB" id="A0A165M747"/>
<keyword evidence="3" id="KW-1185">Reference proteome</keyword>
<gene>
    <name evidence="2" type="ORF">EXIGLDRAFT_726752</name>
</gene>
<dbReference type="InParanoid" id="A0A165M747"/>
<organism evidence="2 3">
    <name type="scientific">Exidia glandulosa HHB12029</name>
    <dbReference type="NCBI Taxonomy" id="1314781"/>
    <lineage>
        <taxon>Eukaryota</taxon>
        <taxon>Fungi</taxon>
        <taxon>Dikarya</taxon>
        <taxon>Basidiomycota</taxon>
        <taxon>Agaricomycotina</taxon>
        <taxon>Agaricomycetes</taxon>
        <taxon>Auriculariales</taxon>
        <taxon>Exidiaceae</taxon>
        <taxon>Exidia</taxon>
    </lineage>
</organism>
<evidence type="ECO:0000313" key="2">
    <source>
        <dbReference type="EMBL" id="KZV98854.1"/>
    </source>
</evidence>
<name>A0A165M747_EXIGL</name>